<dbReference type="Proteomes" id="UP000692954">
    <property type="component" value="Unassembled WGS sequence"/>
</dbReference>
<dbReference type="OrthoDB" id="10400307at2759"/>
<evidence type="ECO:0000313" key="2">
    <source>
        <dbReference type="Proteomes" id="UP000692954"/>
    </source>
</evidence>
<evidence type="ECO:0000313" key="1">
    <source>
        <dbReference type="EMBL" id="CAD8058693.1"/>
    </source>
</evidence>
<organism evidence="1 2">
    <name type="scientific">Paramecium sonneborni</name>
    <dbReference type="NCBI Taxonomy" id="65129"/>
    <lineage>
        <taxon>Eukaryota</taxon>
        <taxon>Sar</taxon>
        <taxon>Alveolata</taxon>
        <taxon>Ciliophora</taxon>
        <taxon>Intramacronucleata</taxon>
        <taxon>Oligohymenophorea</taxon>
        <taxon>Peniculida</taxon>
        <taxon>Parameciidae</taxon>
        <taxon>Paramecium</taxon>
    </lineage>
</organism>
<protein>
    <submittedName>
        <fullName evidence="1">Uncharacterized protein</fullName>
    </submittedName>
</protein>
<gene>
    <name evidence="1" type="ORF">PSON_ATCC_30995.1.T0120336</name>
</gene>
<comment type="caution">
    <text evidence="1">The sequence shown here is derived from an EMBL/GenBank/DDBJ whole genome shotgun (WGS) entry which is preliminary data.</text>
</comment>
<accession>A0A8S1KZT0</accession>
<dbReference type="AlphaFoldDB" id="A0A8S1KZT0"/>
<proteinExistence type="predicted"/>
<keyword evidence="2" id="KW-1185">Reference proteome</keyword>
<sequence>MKSISDLRIKKKIKKIKKIIHIIIVEEHQLSSPHNTNQYLLTKHEIQQINQEKDCKPPGSMLQYLLNQDKIIQQSNQTNIYDQIKQVLQFN</sequence>
<dbReference type="EMBL" id="CAJJDN010000012">
    <property type="protein sequence ID" value="CAD8058693.1"/>
    <property type="molecule type" value="Genomic_DNA"/>
</dbReference>
<name>A0A8S1KZT0_9CILI</name>
<reference evidence="1" key="1">
    <citation type="submission" date="2021-01" db="EMBL/GenBank/DDBJ databases">
        <authorList>
            <consortium name="Genoscope - CEA"/>
            <person name="William W."/>
        </authorList>
    </citation>
    <scope>NUCLEOTIDE SEQUENCE</scope>
</reference>